<comment type="subcellular location">
    <subcellularLocation>
        <location evidence="1 9">Mitochondrion inner membrane</location>
        <topology evidence="1 9">Multi-pass membrane protein</topology>
    </subcellularLocation>
</comment>
<evidence type="ECO:0000256" key="1">
    <source>
        <dbReference type="ARBA" id="ARBA00004448"/>
    </source>
</evidence>
<evidence type="ECO:0000256" key="9">
    <source>
        <dbReference type="RuleBase" id="RU363100"/>
    </source>
</evidence>
<keyword evidence="6" id="KW-1133">Transmembrane helix</keyword>
<evidence type="ECO:0000256" key="5">
    <source>
        <dbReference type="ARBA" id="ARBA00022792"/>
    </source>
</evidence>
<dbReference type="Proteomes" id="UP000800200">
    <property type="component" value="Unassembled WGS sequence"/>
</dbReference>
<evidence type="ECO:0000313" key="10">
    <source>
        <dbReference type="EMBL" id="KAF2178548.1"/>
    </source>
</evidence>
<sequence>MAAAVRALNAKIRSNKYLDYFCSTHFWGPASNFGIPIAAVADMSKDPEIISGRMTAALSCYSAVFMRYALAVSPKNYLLFGCHFINCSSQLIQGYRYLQYWNFGGRDAALKAKEAAGAAQGKAADLAGAAKDAAQKTVGN</sequence>
<evidence type="ECO:0000256" key="8">
    <source>
        <dbReference type="ARBA" id="ARBA00023136"/>
    </source>
</evidence>
<comment type="similarity">
    <text evidence="2 9">Belongs to the mitochondrial pyruvate carrier (MPC) (TC 2.A.105) family.</text>
</comment>
<keyword evidence="4" id="KW-0812">Transmembrane</keyword>
<dbReference type="GO" id="GO:0005743">
    <property type="term" value="C:mitochondrial inner membrane"/>
    <property type="evidence" value="ECO:0007669"/>
    <property type="project" value="UniProtKB-SubCell"/>
</dbReference>
<reference evidence="10" key="1">
    <citation type="journal article" date="2020" name="Stud. Mycol.">
        <title>101 Dothideomycetes genomes: a test case for predicting lifestyles and emergence of pathogens.</title>
        <authorList>
            <person name="Haridas S."/>
            <person name="Albert R."/>
            <person name="Binder M."/>
            <person name="Bloem J."/>
            <person name="Labutti K."/>
            <person name="Salamov A."/>
            <person name="Andreopoulos B."/>
            <person name="Baker S."/>
            <person name="Barry K."/>
            <person name="Bills G."/>
            <person name="Bluhm B."/>
            <person name="Cannon C."/>
            <person name="Castanera R."/>
            <person name="Culley D."/>
            <person name="Daum C."/>
            <person name="Ezra D."/>
            <person name="Gonzalez J."/>
            <person name="Henrissat B."/>
            <person name="Kuo A."/>
            <person name="Liang C."/>
            <person name="Lipzen A."/>
            <person name="Lutzoni F."/>
            <person name="Magnuson J."/>
            <person name="Mondo S."/>
            <person name="Nolan M."/>
            <person name="Ohm R."/>
            <person name="Pangilinan J."/>
            <person name="Park H.-J."/>
            <person name="Ramirez L."/>
            <person name="Alfaro M."/>
            <person name="Sun H."/>
            <person name="Tritt A."/>
            <person name="Yoshinaga Y."/>
            <person name="Zwiers L.-H."/>
            <person name="Turgeon B."/>
            <person name="Goodwin S."/>
            <person name="Spatafora J."/>
            <person name="Crous P."/>
            <person name="Grigoriev I."/>
        </authorList>
    </citation>
    <scope>NUCLEOTIDE SEQUENCE</scope>
    <source>
        <strain evidence="10">CBS 207.26</strain>
    </source>
</reference>
<keyword evidence="8" id="KW-0472">Membrane</keyword>
<evidence type="ECO:0000313" key="11">
    <source>
        <dbReference type="Proteomes" id="UP000800200"/>
    </source>
</evidence>
<keyword evidence="7 9" id="KW-0496">Mitochondrion</keyword>
<dbReference type="PANTHER" id="PTHR14154">
    <property type="entry name" value="UPF0041 BRAIN PROTEIN 44-RELATED"/>
    <property type="match status" value="1"/>
</dbReference>
<evidence type="ECO:0000256" key="3">
    <source>
        <dbReference type="ARBA" id="ARBA00022448"/>
    </source>
</evidence>
<dbReference type="EMBL" id="ML994674">
    <property type="protein sequence ID" value="KAF2178548.1"/>
    <property type="molecule type" value="Genomic_DNA"/>
</dbReference>
<keyword evidence="5 9" id="KW-0999">Mitochondrion inner membrane</keyword>
<dbReference type="AlphaFoldDB" id="A0A6A6DJD1"/>
<comment type="function">
    <text evidence="9">Mediates the uptake of pyruvate into mitochondria.</text>
</comment>
<name>A0A6A6DJD1_9PEZI</name>
<protein>
    <recommendedName>
        <fullName evidence="9">Mitochondrial pyruvate carrier</fullName>
    </recommendedName>
</protein>
<keyword evidence="3 9" id="KW-0813">Transport</keyword>
<dbReference type="Pfam" id="PF03650">
    <property type="entry name" value="MPC"/>
    <property type="match status" value="1"/>
</dbReference>
<evidence type="ECO:0000256" key="6">
    <source>
        <dbReference type="ARBA" id="ARBA00022989"/>
    </source>
</evidence>
<organism evidence="10 11">
    <name type="scientific">Zopfia rhizophila CBS 207.26</name>
    <dbReference type="NCBI Taxonomy" id="1314779"/>
    <lineage>
        <taxon>Eukaryota</taxon>
        <taxon>Fungi</taxon>
        <taxon>Dikarya</taxon>
        <taxon>Ascomycota</taxon>
        <taxon>Pezizomycotina</taxon>
        <taxon>Dothideomycetes</taxon>
        <taxon>Dothideomycetes incertae sedis</taxon>
        <taxon>Zopfiaceae</taxon>
        <taxon>Zopfia</taxon>
    </lineage>
</organism>
<dbReference type="InterPro" id="IPR005336">
    <property type="entry name" value="MPC"/>
</dbReference>
<evidence type="ECO:0000256" key="4">
    <source>
        <dbReference type="ARBA" id="ARBA00022692"/>
    </source>
</evidence>
<keyword evidence="11" id="KW-1185">Reference proteome</keyword>
<dbReference type="GO" id="GO:0006850">
    <property type="term" value="P:pyruvate import into mitochondria"/>
    <property type="evidence" value="ECO:0007669"/>
    <property type="project" value="InterPro"/>
</dbReference>
<dbReference type="OrthoDB" id="1697690at2759"/>
<proteinExistence type="inferred from homology"/>
<evidence type="ECO:0000256" key="7">
    <source>
        <dbReference type="ARBA" id="ARBA00023128"/>
    </source>
</evidence>
<evidence type="ECO:0000256" key="2">
    <source>
        <dbReference type="ARBA" id="ARBA00006416"/>
    </source>
</evidence>
<accession>A0A6A6DJD1</accession>
<gene>
    <name evidence="10" type="ORF">K469DRAFT_718073</name>
</gene>